<dbReference type="EMBL" id="LJYW01000001">
    <property type="protein sequence ID" value="KPL54935.1"/>
    <property type="molecule type" value="Genomic_DNA"/>
</dbReference>
<name>A0A0P6WEU2_9HYPH</name>
<comment type="caution">
    <text evidence="1">The sequence shown here is derived from an EMBL/GenBank/DDBJ whole genome shotgun (WGS) entry which is preliminary data.</text>
</comment>
<gene>
    <name evidence="1" type="ORF">ABB55_24155</name>
</gene>
<evidence type="ECO:0000313" key="2">
    <source>
        <dbReference type="Proteomes" id="UP000048984"/>
    </source>
</evidence>
<dbReference type="AlphaFoldDB" id="A0A0P6WEU2"/>
<accession>A0A0P6WEU2</accession>
<sequence length="456" mass="50005">MANGLERYGNVRGGGFVELRPDANSVQGETRIKQKGDRPFFGKFVTAFKSLSSRHSTTEKQANRAVRQDLLDNLAKADRGVAARYADRLVGGNKESKPLSARLVRQIMAEVGQNKDNWNAAAKTEGPGRKKAVAEQRDGMVQGRFDWLATVATRFPGRVDDFRETLAEAVESAMKTGKMTRDEAITHVAKNLADRLQDEPPLPGFVTFAGDKPTVPEIEASIRGNLAAYEKTLPQFPVDIAPTQDPLVLVLHDPEAKPEKSILKQTGPITPGEIPNKSIAEYTQFRSDAENAILDGLDDPTKPLVIPGISGILPSIEDMAPQSLKDAIDHHNRMVGDDGDTISLSDLLGHPGMDIYGRCFNRLKELHEKAGNDDIPSREEVEKLISGAVQKELDNGPVKGIATHILANPNLSPKERQVLLAEVMDRNSKLYQHGHNIGPIPIGKYVQNYLDQAVRD</sequence>
<protein>
    <submittedName>
        <fullName evidence="1">Uncharacterized protein</fullName>
    </submittedName>
</protein>
<reference evidence="1 2" key="1">
    <citation type="submission" date="2015-09" db="EMBL/GenBank/DDBJ databases">
        <authorList>
            <person name="Jackson K.R."/>
            <person name="Lunt B.L."/>
            <person name="Fisher J.N.B."/>
            <person name="Gardner A.V."/>
            <person name="Bailey M.E."/>
            <person name="Deus L.M."/>
            <person name="Earl A.S."/>
            <person name="Gibby P.D."/>
            <person name="Hartmann K.A."/>
            <person name="Liu J.E."/>
            <person name="Manci A.M."/>
            <person name="Nielsen D.A."/>
            <person name="Solomon M.B."/>
            <person name="Breakwell D.P."/>
            <person name="Burnett S.H."/>
            <person name="Grose J.H."/>
        </authorList>
    </citation>
    <scope>NUCLEOTIDE SEQUENCE [LARGE SCALE GENOMIC DNA]</scope>
    <source>
        <strain evidence="1 2">16</strain>
    </source>
</reference>
<reference evidence="1 2" key="2">
    <citation type="submission" date="2015-10" db="EMBL/GenBank/DDBJ databases">
        <title>Draft Genome Sequence of Prosthecomicrobium hirschii ATCC 27832.</title>
        <authorList>
            <person name="Daniel J."/>
            <person name="Givan S.A."/>
            <person name="Brun Y.V."/>
            <person name="Brown P.J."/>
        </authorList>
    </citation>
    <scope>NUCLEOTIDE SEQUENCE [LARGE SCALE GENOMIC DNA]</scope>
    <source>
        <strain evidence="1 2">16</strain>
    </source>
</reference>
<keyword evidence="2" id="KW-1185">Reference proteome</keyword>
<evidence type="ECO:0000313" key="1">
    <source>
        <dbReference type="EMBL" id="KPL54935.1"/>
    </source>
</evidence>
<proteinExistence type="predicted"/>
<dbReference type="RefSeq" id="WP_054361101.1">
    <property type="nucleotide sequence ID" value="NZ_LJYW01000001.1"/>
</dbReference>
<dbReference type="Proteomes" id="UP000048984">
    <property type="component" value="Unassembled WGS sequence"/>
</dbReference>
<dbReference type="STRING" id="665126.ABB55_24155"/>
<organism evidence="1 2">
    <name type="scientific">Prosthecodimorpha hirschii</name>
    <dbReference type="NCBI Taxonomy" id="665126"/>
    <lineage>
        <taxon>Bacteria</taxon>
        <taxon>Pseudomonadati</taxon>
        <taxon>Pseudomonadota</taxon>
        <taxon>Alphaproteobacteria</taxon>
        <taxon>Hyphomicrobiales</taxon>
        <taxon>Ancalomicrobiaceae</taxon>
        <taxon>Prosthecodimorpha</taxon>
    </lineage>
</organism>